<organism evidence="1">
    <name type="scientific">mine drainage metagenome</name>
    <dbReference type="NCBI Taxonomy" id="410659"/>
    <lineage>
        <taxon>unclassified sequences</taxon>
        <taxon>metagenomes</taxon>
        <taxon>ecological metagenomes</taxon>
    </lineage>
</organism>
<gene>
    <name evidence="1" type="ORF">B2A_02402</name>
</gene>
<dbReference type="GO" id="GO:0003677">
    <property type="term" value="F:DNA binding"/>
    <property type="evidence" value="ECO:0007669"/>
    <property type="project" value="InterPro"/>
</dbReference>
<dbReference type="AlphaFoldDB" id="T1B0I8"/>
<dbReference type="SUPFAM" id="SSF53041">
    <property type="entry name" value="Resolvase-like"/>
    <property type="match status" value="1"/>
</dbReference>
<accession>T1B0I8</accession>
<dbReference type="GO" id="GO:0000150">
    <property type="term" value="F:DNA strand exchange activity"/>
    <property type="evidence" value="ECO:0007669"/>
    <property type="project" value="InterPro"/>
</dbReference>
<protein>
    <submittedName>
        <fullName evidence="1">Resolvase domain protein</fullName>
    </submittedName>
</protein>
<reference evidence="1" key="1">
    <citation type="submission" date="2013-08" db="EMBL/GenBank/DDBJ databases">
        <authorList>
            <person name="Mendez C."/>
            <person name="Richter M."/>
            <person name="Ferrer M."/>
            <person name="Sanchez J."/>
        </authorList>
    </citation>
    <scope>NUCLEOTIDE SEQUENCE</scope>
</reference>
<reference evidence="1" key="2">
    <citation type="journal article" date="2014" name="ISME J.">
        <title>Microbial stratification in low pH oxic and suboxic macroscopic growths along an acid mine drainage.</title>
        <authorList>
            <person name="Mendez-Garcia C."/>
            <person name="Mesa V."/>
            <person name="Sprenger R.R."/>
            <person name="Richter M."/>
            <person name="Diez M.S."/>
            <person name="Solano J."/>
            <person name="Bargiela R."/>
            <person name="Golyshina O.V."/>
            <person name="Manteca A."/>
            <person name="Ramos J.L."/>
            <person name="Gallego J.R."/>
            <person name="Llorente I."/>
            <person name="Martins Dos Santos V.A."/>
            <person name="Jensen O.N."/>
            <person name="Pelaez A.I."/>
            <person name="Sanchez J."/>
            <person name="Ferrer M."/>
        </authorList>
    </citation>
    <scope>NUCLEOTIDE SEQUENCE</scope>
</reference>
<sequence length="94" mass="10851">SQIEAMEMYGRGAGLAADEWVQEIGGGMHFKRQRFLNLLDRIQRGRIGKRLVAHQARRVRFGYDRIERRAAENGCEIVVVNPNSRSPQQERVED</sequence>
<comment type="caution">
    <text evidence="1">The sequence shown here is derived from an EMBL/GenBank/DDBJ whole genome shotgun (WGS) entry which is preliminary data.</text>
</comment>
<dbReference type="EMBL" id="AUZZ01001643">
    <property type="protein sequence ID" value="EQD63337.1"/>
    <property type="molecule type" value="Genomic_DNA"/>
</dbReference>
<feature type="non-terminal residue" evidence="1">
    <location>
        <position position="94"/>
    </location>
</feature>
<feature type="non-terminal residue" evidence="1">
    <location>
        <position position="1"/>
    </location>
</feature>
<evidence type="ECO:0000313" key="1">
    <source>
        <dbReference type="EMBL" id="EQD63337.1"/>
    </source>
</evidence>
<proteinExistence type="predicted"/>
<dbReference type="Gene3D" id="3.40.50.1390">
    <property type="entry name" value="Resolvase, N-terminal catalytic domain"/>
    <property type="match status" value="1"/>
</dbReference>
<dbReference type="InterPro" id="IPR036162">
    <property type="entry name" value="Resolvase-like_N_sf"/>
</dbReference>
<name>T1B0I8_9ZZZZ</name>